<feature type="transmembrane region" description="Helical" evidence="6">
    <location>
        <begin position="198"/>
        <end position="221"/>
    </location>
</feature>
<feature type="transmembrane region" description="Helical" evidence="6">
    <location>
        <begin position="53"/>
        <end position="71"/>
    </location>
</feature>
<keyword evidence="4 6" id="KW-1133">Transmembrane helix</keyword>
<feature type="transmembrane region" description="Helical" evidence="6">
    <location>
        <begin position="161"/>
        <end position="178"/>
    </location>
</feature>
<feature type="transmembrane region" description="Helical" evidence="6">
    <location>
        <begin position="20"/>
        <end position="41"/>
    </location>
</feature>
<evidence type="ECO:0000256" key="1">
    <source>
        <dbReference type="ARBA" id="ARBA00004651"/>
    </source>
</evidence>
<feature type="domain" description="EamA" evidence="7">
    <location>
        <begin position="16"/>
        <end position="148"/>
    </location>
</feature>
<protein>
    <recommendedName>
        <fullName evidence="7">EamA domain-containing protein</fullName>
    </recommendedName>
</protein>
<dbReference type="SUPFAM" id="SSF103481">
    <property type="entry name" value="Multidrug resistance efflux transporter EmrE"/>
    <property type="match status" value="2"/>
</dbReference>
<evidence type="ECO:0000256" key="2">
    <source>
        <dbReference type="ARBA" id="ARBA00022475"/>
    </source>
</evidence>
<dbReference type="Proteomes" id="UP000326202">
    <property type="component" value="Chromosome"/>
</dbReference>
<reference evidence="8 9" key="1">
    <citation type="submission" date="2019-08" db="EMBL/GenBank/DDBJ databases">
        <title>Hyperibacter terrae gen. nov., sp. nov. and Hyperibacter viscosus sp. nov., two new members in the family Rhodospirillaceae isolated from the rhizosphere of Hypericum perforatum.</title>
        <authorList>
            <person name="Noviana Z."/>
        </authorList>
    </citation>
    <scope>NUCLEOTIDE SEQUENCE [LARGE SCALE GENOMIC DNA]</scope>
    <source>
        <strain evidence="8 9">R5913</strain>
    </source>
</reference>
<feature type="transmembrane region" description="Helical" evidence="6">
    <location>
        <begin position="233"/>
        <end position="253"/>
    </location>
</feature>
<dbReference type="PANTHER" id="PTHR42920">
    <property type="entry name" value="OS03G0707200 PROTEIN-RELATED"/>
    <property type="match status" value="1"/>
</dbReference>
<dbReference type="InterPro" id="IPR051258">
    <property type="entry name" value="Diverse_Substrate_Transporter"/>
</dbReference>
<dbReference type="Pfam" id="PF00892">
    <property type="entry name" value="EamA"/>
    <property type="match status" value="2"/>
</dbReference>
<dbReference type="GO" id="GO:0005886">
    <property type="term" value="C:plasma membrane"/>
    <property type="evidence" value="ECO:0007669"/>
    <property type="project" value="UniProtKB-SubCell"/>
</dbReference>
<keyword evidence="2" id="KW-1003">Cell membrane</keyword>
<feature type="transmembrane region" description="Helical" evidence="6">
    <location>
        <begin position="273"/>
        <end position="303"/>
    </location>
</feature>
<evidence type="ECO:0000259" key="7">
    <source>
        <dbReference type="Pfam" id="PF00892"/>
    </source>
</evidence>
<dbReference type="AlphaFoldDB" id="A0A5J6MES8"/>
<dbReference type="OrthoDB" id="7361469at2"/>
<evidence type="ECO:0000256" key="3">
    <source>
        <dbReference type="ARBA" id="ARBA00022692"/>
    </source>
</evidence>
<feature type="transmembrane region" description="Helical" evidence="6">
    <location>
        <begin position="77"/>
        <end position="98"/>
    </location>
</feature>
<evidence type="ECO:0000256" key="5">
    <source>
        <dbReference type="ARBA" id="ARBA00023136"/>
    </source>
</evidence>
<keyword evidence="5 6" id="KW-0472">Membrane</keyword>
<gene>
    <name evidence="8" type="ORF">FRZ44_12640</name>
</gene>
<name>A0A5J6MES8_9PROT</name>
<evidence type="ECO:0000256" key="4">
    <source>
        <dbReference type="ARBA" id="ARBA00022989"/>
    </source>
</evidence>
<organism evidence="8 9">
    <name type="scientific">Hypericibacter terrae</name>
    <dbReference type="NCBI Taxonomy" id="2602015"/>
    <lineage>
        <taxon>Bacteria</taxon>
        <taxon>Pseudomonadati</taxon>
        <taxon>Pseudomonadota</taxon>
        <taxon>Alphaproteobacteria</taxon>
        <taxon>Rhodospirillales</taxon>
        <taxon>Dongiaceae</taxon>
        <taxon>Hypericibacter</taxon>
    </lineage>
</organism>
<accession>A0A5J6MES8</accession>
<dbReference type="EMBL" id="CP042906">
    <property type="protein sequence ID" value="QEX15974.1"/>
    <property type="molecule type" value="Genomic_DNA"/>
</dbReference>
<keyword evidence="3 6" id="KW-0812">Transmembrane</keyword>
<sequence length="310" mass="32847">MTTALPATPRPRNLKASFGVLGAAFIWGSMVPLTSLAVTTLDPYYLSAIRYSLAVPALGAIAWIAAGRFPLRRHLPWRRIVPLGTIGMGLFVLCFTLGLKYSDPITVAAMFSGAPIVSAVMMRVLEGERLAPRLPFAILLAVGGGLLVAVGKPESLASQGFRGGEILVLTAMLVWAWYSVKSQVWLAVHGLTQPEISFLTILAAAVFLWLAFLVGWATGFAHAPTHAVSPLEWLNIVWLGLACTGSAVLLWNYGVSRLGVTVAALQLNLEPVFAVLIGMALGAAAGWLQLVGGVVVLAGVVWVQMAPKKA</sequence>
<evidence type="ECO:0000313" key="9">
    <source>
        <dbReference type="Proteomes" id="UP000326202"/>
    </source>
</evidence>
<evidence type="ECO:0000256" key="6">
    <source>
        <dbReference type="SAM" id="Phobius"/>
    </source>
</evidence>
<proteinExistence type="predicted"/>
<keyword evidence="9" id="KW-1185">Reference proteome</keyword>
<dbReference type="InterPro" id="IPR000620">
    <property type="entry name" value="EamA_dom"/>
</dbReference>
<evidence type="ECO:0000313" key="8">
    <source>
        <dbReference type="EMBL" id="QEX15974.1"/>
    </source>
</evidence>
<comment type="subcellular location">
    <subcellularLocation>
        <location evidence="1">Cell membrane</location>
        <topology evidence="1">Multi-pass membrane protein</topology>
    </subcellularLocation>
</comment>
<dbReference type="RefSeq" id="WP_151176383.1">
    <property type="nucleotide sequence ID" value="NZ_CP042906.1"/>
</dbReference>
<dbReference type="KEGG" id="htq:FRZ44_12640"/>
<feature type="domain" description="EamA" evidence="7">
    <location>
        <begin position="164"/>
        <end position="303"/>
    </location>
</feature>
<dbReference type="PANTHER" id="PTHR42920:SF11">
    <property type="entry name" value="INNER MEMBRANE PROTEIN YTFF"/>
    <property type="match status" value="1"/>
</dbReference>
<feature type="transmembrane region" description="Helical" evidence="6">
    <location>
        <begin position="130"/>
        <end position="149"/>
    </location>
</feature>
<feature type="transmembrane region" description="Helical" evidence="6">
    <location>
        <begin position="105"/>
        <end position="124"/>
    </location>
</feature>
<dbReference type="InterPro" id="IPR037185">
    <property type="entry name" value="EmrE-like"/>
</dbReference>